<gene>
    <name evidence="2" type="ORF">A2227_07810</name>
</gene>
<organism evidence="2 3">
    <name type="scientific">Candidatus Falkowbacteria bacterium RIFOXYA2_FULL_47_19</name>
    <dbReference type="NCBI Taxonomy" id="1797994"/>
    <lineage>
        <taxon>Bacteria</taxon>
        <taxon>Candidatus Falkowiibacteriota</taxon>
    </lineage>
</organism>
<dbReference type="Pfam" id="PF10108">
    <property type="entry name" value="DNA_pol_B_exo2"/>
    <property type="match status" value="1"/>
</dbReference>
<accession>A0A1F5SF51</accession>
<proteinExistence type="predicted"/>
<evidence type="ECO:0000313" key="2">
    <source>
        <dbReference type="EMBL" id="OGF25304.1"/>
    </source>
</evidence>
<evidence type="ECO:0000313" key="3">
    <source>
        <dbReference type="Proteomes" id="UP000178367"/>
    </source>
</evidence>
<name>A0A1F5SF51_9BACT</name>
<feature type="domain" description="Predicted 3'-5' exonuclease PolB-like" evidence="1">
    <location>
        <begin position="97"/>
        <end position="231"/>
    </location>
</feature>
<dbReference type="InterPro" id="IPR036397">
    <property type="entry name" value="RNaseH_sf"/>
</dbReference>
<dbReference type="SUPFAM" id="SSF53098">
    <property type="entry name" value="Ribonuclease H-like"/>
    <property type="match status" value="1"/>
</dbReference>
<dbReference type="Gene3D" id="3.30.420.10">
    <property type="entry name" value="Ribonuclease H-like superfamily/Ribonuclease H"/>
    <property type="match status" value="1"/>
</dbReference>
<sequence>MALVFDIETVGADFDSLDETTRASLTRWIRREAGDDEGKYNVLLADLKEGLGFSPLTGEIAAIGVLDTEKNKGVVYFQAPDSLIEEYKDANFVFKPKSEKDMLEAFWRGAARYTEFVSFNGRSFDVPFLLLRSAACKVKPSVDLMSNRYLGSQYYRAKHVDLLDQLSFYGAVRRKGNLHLYCRALGIHSPKADGITGDDVGRLFKERKYKEIADYNSWDVIATAELYDRWKNYIKVS</sequence>
<comment type="caution">
    <text evidence="2">The sequence shown here is derived from an EMBL/GenBank/DDBJ whole genome shotgun (WGS) entry which is preliminary data.</text>
</comment>
<dbReference type="InterPro" id="IPR019288">
    <property type="entry name" value="3'-5'_exonuclease_PolB-like"/>
</dbReference>
<dbReference type="GO" id="GO:0003676">
    <property type="term" value="F:nucleic acid binding"/>
    <property type="evidence" value="ECO:0007669"/>
    <property type="project" value="InterPro"/>
</dbReference>
<reference evidence="2 3" key="1">
    <citation type="journal article" date="2016" name="Nat. Commun.">
        <title>Thousands of microbial genomes shed light on interconnected biogeochemical processes in an aquifer system.</title>
        <authorList>
            <person name="Anantharaman K."/>
            <person name="Brown C.T."/>
            <person name="Hug L.A."/>
            <person name="Sharon I."/>
            <person name="Castelle C.J."/>
            <person name="Probst A.J."/>
            <person name="Thomas B.C."/>
            <person name="Singh A."/>
            <person name="Wilkins M.J."/>
            <person name="Karaoz U."/>
            <person name="Brodie E.L."/>
            <person name="Williams K.H."/>
            <person name="Hubbard S.S."/>
            <person name="Banfield J.F."/>
        </authorList>
    </citation>
    <scope>NUCLEOTIDE SEQUENCE [LARGE SCALE GENOMIC DNA]</scope>
</reference>
<dbReference type="Proteomes" id="UP000178367">
    <property type="component" value="Unassembled WGS sequence"/>
</dbReference>
<evidence type="ECO:0000259" key="1">
    <source>
        <dbReference type="Pfam" id="PF10108"/>
    </source>
</evidence>
<protein>
    <recommendedName>
        <fullName evidence="1">Predicted 3'-5' exonuclease PolB-like domain-containing protein</fullName>
    </recommendedName>
</protein>
<dbReference type="InterPro" id="IPR012337">
    <property type="entry name" value="RNaseH-like_sf"/>
</dbReference>
<dbReference type="AlphaFoldDB" id="A0A1F5SF51"/>
<dbReference type="EMBL" id="MFGB01000022">
    <property type="protein sequence ID" value="OGF25304.1"/>
    <property type="molecule type" value="Genomic_DNA"/>
</dbReference>